<evidence type="ECO:0000256" key="7">
    <source>
        <dbReference type="ARBA" id="ARBA00023157"/>
    </source>
</evidence>
<dbReference type="SUPFAM" id="SSF53474">
    <property type="entry name" value="alpha/beta-Hydrolases"/>
    <property type="match status" value="1"/>
</dbReference>
<keyword evidence="2" id="KW-0719">Serine esterase</keyword>
<keyword evidence="7" id="KW-1015">Disulfide bond</keyword>
<evidence type="ECO:0000313" key="9">
    <source>
        <dbReference type="Proteomes" id="UP000075260"/>
    </source>
</evidence>
<keyword evidence="6" id="KW-0106">Calcium</keyword>
<dbReference type="PANTHER" id="PTHR33938">
    <property type="entry name" value="FERULOYL ESTERASE B-RELATED"/>
    <property type="match status" value="1"/>
</dbReference>
<keyword evidence="5" id="KW-0378">Hydrolase</keyword>
<evidence type="ECO:0000313" key="8">
    <source>
        <dbReference type="EMBL" id="KYF74090.1"/>
    </source>
</evidence>
<dbReference type="Gene3D" id="3.40.50.1820">
    <property type="entry name" value="alpha/beta hydrolase"/>
    <property type="match status" value="1"/>
</dbReference>
<dbReference type="InterPro" id="IPR029058">
    <property type="entry name" value="AB_hydrolase_fold"/>
</dbReference>
<keyword evidence="3" id="KW-0479">Metal-binding</keyword>
<reference evidence="8 9" key="1">
    <citation type="submission" date="2014-02" db="EMBL/GenBank/DDBJ databases">
        <title>The small core and large imbalanced accessory genome model reveals a collaborative survival strategy of Sorangium cellulosum strains in nature.</title>
        <authorList>
            <person name="Han K."/>
            <person name="Peng R."/>
            <person name="Blom J."/>
            <person name="Li Y.-Z."/>
        </authorList>
    </citation>
    <scope>NUCLEOTIDE SEQUENCE [LARGE SCALE GENOMIC DNA]</scope>
    <source>
        <strain evidence="8 9">So0008-312</strain>
    </source>
</reference>
<dbReference type="AlphaFoldDB" id="A0A150R1F4"/>
<keyword evidence="4" id="KW-0732">Signal</keyword>
<organism evidence="8 9">
    <name type="scientific">Sorangium cellulosum</name>
    <name type="common">Polyangium cellulosum</name>
    <dbReference type="NCBI Taxonomy" id="56"/>
    <lineage>
        <taxon>Bacteria</taxon>
        <taxon>Pseudomonadati</taxon>
        <taxon>Myxococcota</taxon>
        <taxon>Polyangia</taxon>
        <taxon>Polyangiales</taxon>
        <taxon>Polyangiaceae</taxon>
        <taxon>Sorangium</taxon>
    </lineage>
</organism>
<accession>A0A150R1F4</accession>
<evidence type="ECO:0000256" key="3">
    <source>
        <dbReference type="ARBA" id="ARBA00022723"/>
    </source>
</evidence>
<dbReference type="EMBL" id="JEMA01000143">
    <property type="protein sequence ID" value="KYF74090.1"/>
    <property type="molecule type" value="Genomic_DNA"/>
</dbReference>
<comment type="similarity">
    <text evidence="1">Belongs to the tannase family.</text>
</comment>
<evidence type="ECO:0000256" key="6">
    <source>
        <dbReference type="ARBA" id="ARBA00022837"/>
    </source>
</evidence>
<protein>
    <recommendedName>
        <fullName evidence="10">Feruloyl esterase</fullName>
    </recommendedName>
</protein>
<name>A0A150R1F4_SORCE</name>
<dbReference type="PROSITE" id="PS51257">
    <property type="entry name" value="PROKAR_LIPOPROTEIN"/>
    <property type="match status" value="1"/>
</dbReference>
<sequence length="529" mass="56363">MRTVHRAALAATKKGKHRAGYHALLGALAMSLLACGGDEGDGQPPPGTEQPAKTPQEACDALSGVTLGDATLSSATLVAAANGVGEHCKVAGLIGTSLRFEVELPTEWNKKLLYVGGGGWDGAISPIFFRPPRDASGEYVMVASNGGHDDPTGGVFLNSPEVQQDFGYLQIHKVLGAVLATVQERYGEQPARKYFEGCSNGGREALIQATRWPEDFDGVVARAPAYSFTELTLAFNNIMKDQLGTPGGQITTAKAATMSSAVLAECDALDGVDDGVVSHVEACAFDPASLLCTAGDADTCLTQGQLETAQAIYGEFTLQDGTSIYPGWGPGGEEEGFPAWLIGNTADFPVPLQMFFAESFIRNWIMKDPAYDTLQFEPEAHLPEIQEAAEVVDASFDLTEFFAREGKVILVHGTYDWAISYKGSIEYWNGVADAVGGEAARDENMEFFLQPGVQHCFGGVGADTVDLLSALETWVEEGRPPSTQNLVSSKVDTTGAVQFERPLCKYPEYPRYNGSGDASDAASYTCTMP</sequence>
<dbReference type="InterPro" id="IPR011118">
    <property type="entry name" value="Tannase/feruloyl_esterase"/>
</dbReference>
<evidence type="ECO:0000256" key="1">
    <source>
        <dbReference type="ARBA" id="ARBA00006249"/>
    </source>
</evidence>
<gene>
    <name evidence="8" type="ORF">BE15_02635</name>
</gene>
<dbReference type="GO" id="GO:0052689">
    <property type="term" value="F:carboxylic ester hydrolase activity"/>
    <property type="evidence" value="ECO:0007669"/>
    <property type="project" value="UniProtKB-KW"/>
</dbReference>
<evidence type="ECO:0008006" key="10">
    <source>
        <dbReference type="Google" id="ProtNLM"/>
    </source>
</evidence>
<dbReference type="RefSeq" id="WP_061605410.1">
    <property type="nucleotide sequence ID" value="NZ_JEMA01000143.1"/>
</dbReference>
<comment type="caution">
    <text evidence="8">The sequence shown here is derived from an EMBL/GenBank/DDBJ whole genome shotgun (WGS) entry which is preliminary data.</text>
</comment>
<evidence type="ECO:0000256" key="4">
    <source>
        <dbReference type="ARBA" id="ARBA00022729"/>
    </source>
</evidence>
<evidence type="ECO:0000256" key="5">
    <source>
        <dbReference type="ARBA" id="ARBA00022801"/>
    </source>
</evidence>
<dbReference type="PANTHER" id="PTHR33938:SF15">
    <property type="entry name" value="FERULOYL ESTERASE B-RELATED"/>
    <property type="match status" value="1"/>
</dbReference>
<evidence type="ECO:0000256" key="2">
    <source>
        <dbReference type="ARBA" id="ARBA00022487"/>
    </source>
</evidence>
<dbReference type="Pfam" id="PF07519">
    <property type="entry name" value="Tannase"/>
    <property type="match status" value="1"/>
</dbReference>
<proteinExistence type="inferred from homology"/>
<dbReference type="Proteomes" id="UP000075260">
    <property type="component" value="Unassembled WGS sequence"/>
</dbReference>
<dbReference type="GO" id="GO:0046872">
    <property type="term" value="F:metal ion binding"/>
    <property type="evidence" value="ECO:0007669"/>
    <property type="project" value="UniProtKB-KW"/>
</dbReference>